<accession>H2Y094</accession>
<organism evidence="5 6">
    <name type="scientific">Ciona intestinalis</name>
    <name type="common">Transparent sea squirt</name>
    <name type="synonym">Ascidia intestinalis</name>
    <dbReference type="NCBI Taxonomy" id="7719"/>
    <lineage>
        <taxon>Eukaryota</taxon>
        <taxon>Metazoa</taxon>
        <taxon>Chordata</taxon>
        <taxon>Tunicata</taxon>
        <taxon>Ascidiacea</taxon>
        <taxon>Phlebobranchia</taxon>
        <taxon>Cionidae</taxon>
        <taxon>Ciona</taxon>
    </lineage>
</organism>
<evidence type="ECO:0000256" key="4">
    <source>
        <dbReference type="ARBA" id="ARBA00023136"/>
    </source>
</evidence>
<dbReference type="HOGENOM" id="CLU_2995862_0_0_1"/>
<reference evidence="6" key="1">
    <citation type="journal article" date="2002" name="Science">
        <title>The draft genome of Ciona intestinalis: insights into chordate and vertebrate origins.</title>
        <authorList>
            <person name="Dehal P."/>
            <person name="Satou Y."/>
            <person name="Campbell R.K."/>
            <person name="Chapman J."/>
            <person name="Degnan B."/>
            <person name="De Tomaso A."/>
            <person name="Davidson B."/>
            <person name="Di Gregorio A."/>
            <person name="Gelpke M."/>
            <person name="Goodstein D.M."/>
            <person name="Harafuji N."/>
            <person name="Hastings K.E."/>
            <person name="Ho I."/>
            <person name="Hotta K."/>
            <person name="Huang W."/>
            <person name="Kawashima T."/>
            <person name="Lemaire P."/>
            <person name="Martinez D."/>
            <person name="Meinertzhagen I.A."/>
            <person name="Necula S."/>
            <person name="Nonaka M."/>
            <person name="Putnam N."/>
            <person name="Rash S."/>
            <person name="Saiga H."/>
            <person name="Satake M."/>
            <person name="Terry A."/>
            <person name="Yamada L."/>
            <person name="Wang H.G."/>
            <person name="Awazu S."/>
            <person name="Azumi K."/>
            <person name="Boore J."/>
            <person name="Branno M."/>
            <person name="Chin-Bow S."/>
            <person name="DeSantis R."/>
            <person name="Doyle S."/>
            <person name="Francino P."/>
            <person name="Keys D.N."/>
            <person name="Haga S."/>
            <person name="Hayashi H."/>
            <person name="Hino K."/>
            <person name="Imai K.S."/>
            <person name="Inaba K."/>
            <person name="Kano S."/>
            <person name="Kobayashi K."/>
            <person name="Kobayashi M."/>
            <person name="Lee B.I."/>
            <person name="Makabe K.W."/>
            <person name="Manohar C."/>
            <person name="Matassi G."/>
            <person name="Medina M."/>
            <person name="Mochizuki Y."/>
            <person name="Mount S."/>
            <person name="Morishita T."/>
            <person name="Miura S."/>
            <person name="Nakayama A."/>
            <person name="Nishizaka S."/>
            <person name="Nomoto H."/>
            <person name="Ohta F."/>
            <person name="Oishi K."/>
            <person name="Rigoutsos I."/>
            <person name="Sano M."/>
            <person name="Sasaki A."/>
            <person name="Sasakura Y."/>
            <person name="Shoguchi E."/>
            <person name="Shin-i T."/>
            <person name="Spagnuolo A."/>
            <person name="Stainier D."/>
            <person name="Suzuki M.M."/>
            <person name="Tassy O."/>
            <person name="Takatori N."/>
            <person name="Tokuoka M."/>
            <person name="Yagi K."/>
            <person name="Yoshizaki F."/>
            <person name="Wada S."/>
            <person name="Zhang C."/>
            <person name="Hyatt P.D."/>
            <person name="Larimer F."/>
            <person name="Detter C."/>
            <person name="Doggett N."/>
            <person name="Glavina T."/>
            <person name="Hawkins T."/>
            <person name="Richardson P."/>
            <person name="Lucas S."/>
            <person name="Kohara Y."/>
            <person name="Levine M."/>
            <person name="Satoh N."/>
            <person name="Rokhsar D.S."/>
        </authorList>
    </citation>
    <scope>NUCLEOTIDE SEQUENCE [LARGE SCALE GENOMIC DNA]</scope>
</reference>
<dbReference type="AlphaFoldDB" id="H2Y094"/>
<sequence length="57" mass="6406">MPSISIKAIVLVHWILVMWTTLGWAPSSFLYPNLSVLIVGFWAVADKQSVDAVFMVR</sequence>
<dbReference type="Ensembl" id="ENSCINT00000035291.1">
    <property type="protein sequence ID" value="ENSCINP00000035328.1"/>
    <property type="gene ID" value="ENSCING00000021206.1"/>
</dbReference>
<evidence type="ECO:0000256" key="1">
    <source>
        <dbReference type="ARBA" id="ARBA00004141"/>
    </source>
</evidence>
<dbReference type="Pfam" id="PF06396">
    <property type="entry name" value="AGTRAP"/>
    <property type="match status" value="1"/>
</dbReference>
<keyword evidence="4" id="KW-0472">Membrane</keyword>
<reference evidence="5" key="3">
    <citation type="submission" date="2025-08" db="UniProtKB">
        <authorList>
            <consortium name="Ensembl"/>
        </authorList>
    </citation>
    <scope>IDENTIFICATION</scope>
</reference>
<evidence type="ECO:0000256" key="3">
    <source>
        <dbReference type="ARBA" id="ARBA00022989"/>
    </source>
</evidence>
<comment type="subcellular location">
    <subcellularLocation>
        <location evidence="1">Membrane</location>
        <topology evidence="1">Multi-pass membrane protein</topology>
    </subcellularLocation>
</comment>
<dbReference type="PANTHER" id="PTHR16521:SF3">
    <property type="entry name" value="TYPE-1 ANGIOTENSIN II RECEPTOR-ASSOCIATED PROTEIN"/>
    <property type="match status" value="1"/>
</dbReference>
<dbReference type="InParanoid" id="H2Y094"/>
<keyword evidence="6" id="KW-1185">Reference proteome</keyword>
<proteinExistence type="predicted"/>
<dbReference type="Proteomes" id="UP000008144">
    <property type="component" value="Chromosome 8"/>
</dbReference>
<dbReference type="InterPro" id="IPR009436">
    <property type="entry name" value="AGTRAP"/>
</dbReference>
<evidence type="ECO:0000313" key="6">
    <source>
        <dbReference type="Proteomes" id="UP000008144"/>
    </source>
</evidence>
<dbReference type="PANTHER" id="PTHR16521">
    <property type="entry name" value="TYPE-1 ANGIOTENSIN II RECEPTOR-ASSOCIATED PROTEIN"/>
    <property type="match status" value="1"/>
</dbReference>
<dbReference type="GO" id="GO:0016020">
    <property type="term" value="C:membrane"/>
    <property type="evidence" value="ECO:0007669"/>
    <property type="project" value="UniProtKB-SubCell"/>
</dbReference>
<keyword evidence="2" id="KW-0812">Transmembrane</keyword>
<keyword evidence="3" id="KW-1133">Transmembrane helix</keyword>
<reference evidence="5" key="4">
    <citation type="submission" date="2025-09" db="UniProtKB">
        <authorList>
            <consortium name="Ensembl"/>
        </authorList>
    </citation>
    <scope>IDENTIFICATION</scope>
</reference>
<dbReference type="EMBL" id="EAAA01002657">
    <property type="status" value="NOT_ANNOTATED_CDS"/>
    <property type="molecule type" value="Genomic_DNA"/>
</dbReference>
<name>H2Y094_CIOIN</name>
<protein>
    <submittedName>
        <fullName evidence="5">Uncharacterized protein</fullName>
    </submittedName>
</protein>
<evidence type="ECO:0000256" key="2">
    <source>
        <dbReference type="ARBA" id="ARBA00022692"/>
    </source>
</evidence>
<reference evidence="5" key="2">
    <citation type="journal article" date="2008" name="Genome Biol.">
        <title>Improved genome assembly and evidence-based global gene model set for the chordate Ciona intestinalis: new insight into intron and operon populations.</title>
        <authorList>
            <person name="Satou Y."/>
            <person name="Mineta K."/>
            <person name="Ogasawara M."/>
            <person name="Sasakura Y."/>
            <person name="Shoguchi E."/>
            <person name="Ueno K."/>
            <person name="Yamada L."/>
            <person name="Matsumoto J."/>
            <person name="Wasserscheid J."/>
            <person name="Dewar K."/>
            <person name="Wiley G.B."/>
            <person name="Macmil S.L."/>
            <person name="Roe B.A."/>
            <person name="Zeller R.W."/>
            <person name="Hastings K.E."/>
            <person name="Lemaire P."/>
            <person name="Lindquist E."/>
            <person name="Endo T."/>
            <person name="Hotta K."/>
            <person name="Inaba K."/>
        </authorList>
    </citation>
    <scope>NUCLEOTIDE SEQUENCE [LARGE SCALE GENOMIC DNA]</scope>
    <source>
        <strain evidence="5">wild type</strain>
    </source>
</reference>
<dbReference type="GeneTree" id="ENSGT00390000017402"/>
<evidence type="ECO:0000313" key="5">
    <source>
        <dbReference type="Ensembl" id="ENSCINP00000035328.1"/>
    </source>
</evidence>
<dbReference type="GO" id="GO:0038166">
    <property type="term" value="P:angiotensin-activated signaling pathway"/>
    <property type="evidence" value="ECO:0007669"/>
    <property type="project" value="InterPro"/>
</dbReference>